<gene>
    <name evidence="1" type="ORF">Ahy_B05g075556</name>
</gene>
<sequence length="130" mass="15669">MFYSKMVAQHIFTMVKENPTICIRDMLKITLDTKRLTEKFGLQSKKSLPRYMEIGRNHTTNFLDVLDVFSLCRAFKHYKLLISIDGTYLYGKIWRYSAYGYHPRWQFKHITYYICCGRRETKEICSLMLR</sequence>
<dbReference type="Proteomes" id="UP000289738">
    <property type="component" value="Chromosome B05"/>
</dbReference>
<name>A0A444Z1G2_ARAHY</name>
<evidence type="ECO:0000313" key="2">
    <source>
        <dbReference type="Proteomes" id="UP000289738"/>
    </source>
</evidence>
<proteinExistence type="predicted"/>
<accession>A0A444Z1G2</accession>
<evidence type="ECO:0000313" key="1">
    <source>
        <dbReference type="EMBL" id="RYR08021.1"/>
    </source>
</evidence>
<protein>
    <submittedName>
        <fullName evidence="1">Uncharacterized protein</fullName>
    </submittedName>
</protein>
<dbReference type="AlphaFoldDB" id="A0A444Z1G2"/>
<reference evidence="1 2" key="1">
    <citation type="submission" date="2019-01" db="EMBL/GenBank/DDBJ databases">
        <title>Sequencing of cultivated peanut Arachis hypogaea provides insights into genome evolution and oil improvement.</title>
        <authorList>
            <person name="Chen X."/>
        </authorList>
    </citation>
    <scope>NUCLEOTIDE SEQUENCE [LARGE SCALE GENOMIC DNA]</scope>
    <source>
        <strain evidence="2">cv. Fuhuasheng</strain>
        <tissue evidence="1">Leaves</tissue>
    </source>
</reference>
<keyword evidence="2" id="KW-1185">Reference proteome</keyword>
<comment type="caution">
    <text evidence="1">The sequence shown here is derived from an EMBL/GenBank/DDBJ whole genome shotgun (WGS) entry which is preliminary data.</text>
</comment>
<dbReference type="EMBL" id="SDMP01000015">
    <property type="protein sequence ID" value="RYR08021.1"/>
    <property type="molecule type" value="Genomic_DNA"/>
</dbReference>
<organism evidence="1 2">
    <name type="scientific">Arachis hypogaea</name>
    <name type="common">Peanut</name>
    <dbReference type="NCBI Taxonomy" id="3818"/>
    <lineage>
        <taxon>Eukaryota</taxon>
        <taxon>Viridiplantae</taxon>
        <taxon>Streptophyta</taxon>
        <taxon>Embryophyta</taxon>
        <taxon>Tracheophyta</taxon>
        <taxon>Spermatophyta</taxon>
        <taxon>Magnoliopsida</taxon>
        <taxon>eudicotyledons</taxon>
        <taxon>Gunneridae</taxon>
        <taxon>Pentapetalae</taxon>
        <taxon>rosids</taxon>
        <taxon>fabids</taxon>
        <taxon>Fabales</taxon>
        <taxon>Fabaceae</taxon>
        <taxon>Papilionoideae</taxon>
        <taxon>50 kb inversion clade</taxon>
        <taxon>dalbergioids sensu lato</taxon>
        <taxon>Dalbergieae</taxon>
        <taxon>Pterocarpus clade</taxon>
        <taxon>Arachis</taxon>
    </lineage>
</organism>